<reference evidence="2" key="2">
    <citation type="submission" date="2018-03" db="EMBL/GenBank/DDBJ databases">
        <title>The Triticum urartu genome reveals the dynamic nature of wheat genome evolution.</title>
        <authorList>
            <person name="Ling H."/>
            <person name="Ma B."/>
            <person name="Shi X."/>
            <person name="Liu H."/>
            <person name="Dong L."/>
            <person name="Sun H."/>
            <person name="Cao Y."/>
            <person name="Gao Q."/>
            <person name="Zheng S."/>
            <person name="Li Y."/>
            <person name="Yu Y."/>
            <person name="Du H."/>
            <person name="Qi M."/>
            <person name="Li Y."/>
            <person name="Yu H."/>
            <person name="Cui Y."/>
            <person name="Wang N."/>
            <person name="Chen C."/>
            <person name="Wu H."/>
            <person name="Zhao Y."/>
            <person name="Zhang J."/>
            <person name="Li Y."/>
            <person name="Zhou W."/>
            <person name="Zhang B."/>
            <person name="Hu W."/>
            <person name="Eijk M."/>
            <person name="Tang J."/>
            <person name="Witsenboer H."/>
            <person name="Zhao S."/>
            <person name="Li Z."/>
            <person name="Zhang A."/>
            <person name="Wang D."/>
            <person name="Liang C."/>
        </authorList>
    </citation>
    <scope>NUCLEOTIDE SEQUENCE [LARGE SCALE GENOMIC DNA]</scope>
    <source>
        <strain evidence="2">cv. G1812</strain>
    </source>
</reference>
<accession>A0A8R7Q555</accession>
<evidence type="ECO:0000256" key="1">
    <source>
        <dbReference type="SAM" id="SignalP"/>
    </source>
</evidence>
<protein>
    <recommendedName>
        <fullName evidence="4">Secreted protein</fullName>
    </recommendedName>
</protein>
<evidence type="ECO:0000313" key="3">
    <source>
        <dbReference type="Proteomes" id="UP000015106"/>
    </source>
</evidence>
<reference evidence="2" key="3">
    <citation type="submission" date="2022-06" db="UniProtKB">
        <authorList>
            <consortium name="EnsemblPlants"/>
        </authorList>
    </citation>
    <scope>IDENTIFICATION</scope>
</reference>
<evidence type="ECO:0000313" key="2">
    <source>
        <dbReference type="EnsemblPlants" id="TuG1812G0400001681.01.T01.cds365126"/>
    </source>
</evidence>
<feature type="chain" id="PRO_5035906511" description="Secreted protein" evidence="1">
    <location>
        <begin position="22"/>
        <end position="73"/>
    </location>
</feature>
<organism evidence="2 3">
    <name type="scientific">Triticum urartu</name>
    <name type="common">Red wild einkorn</name>
    <name type="synonym">Crithodium urartu</name>
    <dbReference type="NCBI Taxonomy" id="4572"/>
    <lineage>
        <taxon>Eukaryota</taxon>
        <taxon>Viridiplantae</taxon>
        <taxon>Streptophyta</taxon>
        <taxon>Embryophyta</taxon>
        <taxon>Tracheophyta</taxon>
        <taxon>Spermatophyta</taxon>
        <taxon>Magnoliopsida</taxon>
        <taxon>Liliopsida</taxon>
        <taxon>Poales</taxon>
        <taxon>Poaceae</taxon>
        <taxon>BOP clade</taxon>
        <taxon>Pooideae</taxon>
        <taxon>Triticodae</taxon>
        <taxon>Triticeae</taxon>
        <taxon>Triticinae</taxon>
        <taxon>Triticum</taxon>
    </lineage>
</organism>
<name>A0A8R7Q555_TRIUA</name>
<keyword evidence="1" id="KW-0732">Signal</keyword>
<feature type="signal peptide" evidence="1">
    <location>
        <begin position="1"/>
        <end position="21"/>
    </location>
</feature>
<reference evidence="3" key="1">
    <citation type="journal article" date="2013" name="Nature">
        <title>Draft genome of the wheat A-genome progenitor Triticum urartu.</title>
        <authorList>
            <person name="Ling H.Q."/>
            <person name="Zhao S."/>
            <person name="Liu D."/>
            <person name="Wang J."/>
            <person name="Sun H."/>
            <person name="Zhang C."/>
            <person name="Fan H."/>
            <person name="Li D."/>
            <person name="Dong L."/>
            <person name="Tao Y."/>
            <person name="Gao C."/>
            <person name="Wu H."/>
            <person name="Li Y."/>
            <person name="Cui Y."/>
            <person name="Guo X."/>
            <person name="Zheng S."/>
            <person name="Wang B."/>
            <person name="Yu K."/>
            <person name="Liang Q."/>
            <person name="Yang W."/>
            <person name="Lou X."/>
            <person name="Chen J."/>
            <person name="Feng M."/>
            <person name="Jian J."/>
            <person name="Zhang X."/>
            <person name="Luo G."/>
            <person name="Jiang Y."/>
            <person name="Liu J."/>
            <person name="Wang Z."/>
            <person name="Sha Y."/>
            <person name="Zhang B."/>
            <person name="Wu H."/>
            <person name="Tang D."/>
            <person name="Shen Q."/>
            <person name="Xue P."/>
            <person name="Zou S."/>
            <person name="Wang X."/>
            <person name="Liu X."/>
            <person name="Wang F."/>
            <person name="Yang Y."/>
            <person name="An X."/>
            <person name="Dong Z."/>
            <person name="Zhang K."/>
            <person name="Zhang X."/>
            <person name="Luo M.C."/>
            <person name="Dvorak J."/>
            <person name="Tong Y."/>
            <person name="Wang J."/>
            <person name="Yang H."/>
            <person name="Li Z."/>
            <person name="Wang D."/>
            <person name="Zhang A."/>
            <person name="Wang J."/>
        </authorList>
    </citation>
    <scope>NUCLEOTIDE SEQUENCE</scope>
    <source>
        <strain evidence="3">cv. G1812</strain>
    </source>
</reference>
<sequence length="73" mass="8561">MSEMCMIQIIFFICSLFQCMADMLRYVISHLGVHCTGGVIRMDNFGHITELFLSSVYIYKLHMCMIMINLCIW</sequence>
<dbReference type="Gramene" id="TuG1812G0400001681.01.T01">
    <property type="protein sequence ID" value="TuG1812G0400001681.01.T01.cds365126"/>
    <property type="gene ID" value="TuG1812G0400001681.01"/>
</dbReference>
<dbReference type="Proteomes" id="UP000015106">
    <property type="component" value="Chromosome 4"/>
</dbReference>
<dbReference type="EnsemblPlants" id="TuG1812G0400001681.01.T01">
    <property type="protein sequence ID" value="TuG1812G0400001681.01.T01.cds365126"/>
    <property type="gene ID" value="TuG1812G0400001681.01"/>
</dbReference>
<keyword evidence="3" id="KW-1185">Reference proteome</keyword>
<proteinExistence type="predicted"/>
<dbReference type="AlphaFoldDB" id="A0A8R7Q555"/>
<evidence type="ECO:0008006" key="4">
    <source>
        <dbReference type="Google" id="ProtNLM"/>
    </source>
</evidence>